<evidence type="ECO:0000259" key="2">
    <source>
        <dbReference type="Pfam" id="PF13439"/>
    </source>
</evidence>
<name>A0ABQ3B4C2_9GAMM</name>
<dbReference type="GO" id="GO:0016740">
    <property type="term" value="F:transferase activity"/>
    <property type="evidence" value="ECO:0007669"/>
    <property type="project" value="UniProtKB-KW"/>
</dbReference>
<evidence type="ECO:0000313" key="4">
    <source>
        <dbReference type="Proteomes" id="UP000601597"/>
    </source>
</evidence>
<dbReference type="Pfam" id="PF13439">
    <property type="entry name" value="Glyco_transf_4"/>
    <property type="match status" value="1"/>
</dbReference>
<keyword evidence="4" id="KW-1185">Reference proteome</keyword>
<comment type="caution">
    <text evidence="3">The sequence shown here is derived from an EMBL/GenBank/DDBJ whole genome shotgun (WGS) entry which is preliminary data.</text>
</comment>
<sequence>MPENRSANQPMRTLVVIHSLKMGGMERVAVNLADAFAEQGHDSHLLSCRNQPNDLQPADSRVTLHHWDQLQQLMKSVVGIPVFLLSRLVLGVILPRSHFIWVGWLQGWLLKRHIRKLERQHGRFDRIIFRGLGTFKYFWSFRDDRCIYVLENVIHYDRPLWQKRREWKLVFEGRHLACVSSGVQESAEEAFALGNITPRSLRVITNPCPMEQIQAMAQENDPDIPASPYIVNVARLVPQKGHALLLEAFAKADISHQLVIVGEGPLRQELERKTKELGIAERVMFAGKRRNPYPWMQRADLFVLASEYEGLGIVLTEALACGTPILSTDSRGGVRFVFRGELEQFLTPASVDGLAAGLESTVARLPITVQEEWLAPFRSDVVTAAFLSEPEVETP</sequence>
<gene>
    <name evidence="3" type="ORF">GCM10007071_28150</name>
</gene>
<dbReference type="InterPro" id="IPR001296">
    <property type="entry name" value="Glyco_trans_1"/>
</dbReference>
<dbReference type="SUPFAM" id="SSF53756">
    <property type="entry name" value="UDP-Glycosyltransferase/glycogen phosphorylase"/>
    <property type="match status" value="1"/>
</dbReference>
<feature type="domain" description="Glycosyl transferase family 1" evidence="1">
    <location>
        <begin position="227"/>
        <end position="360"/>
    </location>
</feature>
<evidence type="ECO:0000313" key="3">
    <source>
        <dbReference type="EMBL" id="GGY79098.1"/>
    </source>
</evidence>
<dbReference type="Pfam" id="PF00534">
    <property type="entry name" value="Glycos_transf_1"/>
    <property type="match status" value="1"/>
</dbReference>
<reference evidence="4" key="1">
    <citation type="journal article" date="2019" name="Int. J. Syst. Evol. Microbiol.">
        <title>The Global Catalogue of Microorganisms (GCM) 10K type strain sequencing project: providing services to taxonomists for standard genome sequencing and annotation.</title>
        <authorList>
            <consortium name="The Broad Institute Genomics Platform"/>
            <consortium name="The Broad Institute Genome Sequencing Center for Infectious Disease"/>
            <person name="Wu L."/>
            <person name="Ma J."/>
        </authorList>
    </citation>
    <scope>NUCLEOTIDE SEQUENCE [LARGE SCALE GENOMIC DNA]</scope>
    <source>
        <strain evidence="4">KCTC 22280</strain>
    </source>
</reference>
<dbReference type="PANTHER" id="PTHR12526:SF630">
    <property type="entry name" value="GLYCOSYLTRANSFERASE"/>
    <property type="match status" value="1"/>
</dbReference>
<dbReference type="Proteomes" id="UP000601597">
    <property type="component" value="Unassembled WGS sequence"/>
</dbReference>
<dbReference type="InterPro" id="IPR028098">
    <property type="entry name" value="Glyco_trans_4-like_N"/>
</dbReference>
<accession>A0ABQ3B4C2</accession>
<feature type="domain" description="Glycosyltransferase subfamily 4-like N-terminal" evidence="2">
    <location>
        <begin position="22"/>
        <end position="207"/>
    </location>
</feature>
<organism evidence="3 4">
    <name type="scientific">Marinobacter zhanjiangensis</name>
    <dbReference type="NCBI Taxonomy" id="578215"/>
    <lineage>
        <taxon>Bacteria</taxon>
        <taxon>Pseudomonadati</taxon>
        <taxon>Pseudomonadota</taxon>
        <taxon>Gammaproteobacteria</taxon>
        <taxon>Pseudomonadales</taxon>
        <taxon>Marinobacteraceae</taxon>
        <taxon>Marinobacter</taxon>
    </lineage>
</organism>
<dbReference type="PANTHER" id="PTHR12526">
    <property type="entry name" value="GLYCOSYLTRANSFERASE"/>
    <property type="match status" value="1"/>
</dbReference>
<dbReference type="EMBL" id="BMXV01000006">
    <property type="protein sequence ID" value="GGY79098.1"/>
    <property type="molecule type" value="Genomic_DNA"/>
</dbReference>
<dbReference type="Gene3D" id="3.40.50.2000">
    <property type="entry name" value="Glycogen Phosphorylase B"/>
    <property type="match status" value="2"/>
</dbReference>
<evidence type="ECO:0000259" key="1">
    <source>
        <dbReference type="Pfam" id="PF00534"/>
    </source>
</evidence>
<dbReference type="CDD" id="cd03811">
    <property type="entry name" value="GT4_GT28_WabH-like"/>
    <property type="match status" value="1"/>
</dbReference>
<dbReference type="RefSeq" id="WP_227712510.1">
    <property type="nucleotide sequence ID" value="NZ_BMXV01000006.1"/>
</dbReference>
<proteinExistence type="predicted"/>
<keyword evidence="3" id="KW-0808">Transferase</keyword>
<protein>
    <submittedName>
        <fullName evidence="3">Glycosyl transferase</fullName>
    </submittedName>
</protein>